<dbReference type="EMBL" id="CAEZUJ010000027">
    <property type="protein sequence ID" value="CAB4601172.1"/>
    <property type="molecule type" value="Genomic_DNA"/>
</dbReference>
<dbReference type="PIRSF" id="PIRSF010219">
    <property type="entry name" value="UCP010219"/>
    <property type="match status" value="1"/>
</dbReference>
<keyword evidence="1" id="KW-1133">Transmembrane helix</keyword>
<sequence>MSDDKEKVVNALGGTRGLIDSGLPALVFMVSFYVTKEIRPSVTYALILSAGLALARLIKKDTIQHALSGLFGVAICAFFATKTGKAENFYLPGLIINVVYGTLYLFLNLIKLPILGLILGPILGENLAWRKDPIRRAAYIKAGWLWVGLFFGRLAVQYPLYRAGNVDLLGIARIVMGYPLFIAVAWGSWLIIRKVPKAKNESETETEVI</sequence>
<evidence type="ECO:0000313" key="5">
    <source>
        <dbReference type="EMBL" id="CAB4779494.1"/>
    </source>
</evidence>
<feature type="transmembrane region" description="Helical" evidence="1">
    <location>
        <begin position="89"/>
        <end position="107"/>
    </location>
</feature>
<keyword evidence="1" id="KW-0812">Transmembrane</keyword>
<dbReference type="EMBL" id="CAFBLI010000007">
    <property type="protein sequence ID" value="CAB4856572.1"/>
    <property type="molecule type" value="Genomic_DNA"/>
</dbReference>
<evidence type="ECO:0000313" key="4">
    <source>
        <dbReference type="EMBL" id="CAB4717999.1"/>
    </source>
</evidence>
<evidence type="ECO:0000313" key="6">
    <source>
        <dbReference type="EMBL" id="CAB4856572.1"/>
    </source>
</evidence>
<dbReference type="Pfam" id="PF11361">
    <property type="entry name" value="DUF3159"/>
    <property type="match status" value="1"/>
</dbReference>
<proteinExistence type="predicted"/>
<feature type="transmembrane region" description="Helical" evidence="1">
    <location>
        <begin position="65"/>
        <end position="83"/>
    </location>
</feature>
<dbReference type="EMBL" id="CAFBPY010000025">
    <property type="protein sequence ID" value="CAB5035218.1"/>
    <property type="molecule type" value="Genomic_DNA"/>
</dbReference>
<keyword evidence="1" id="KW-0472">Membrane</keyword>
<feature type="transmembrane region" description="Helical" evidence="1">
    <location>
        <begin position="17"/>
        <end position="35"/>
    </location>
</feature>
<dbReference type="InterPro" id="IPR016566">
    <property type="entry name" value="UCP010219"/>
</dbReference>
<dbReference type="EMBL" id="CAEZXH010000095">
    <property type="protein sequence ID" value="CAB4692311.1"/>
    <property type="molecule type" value="Genomic_DNA"/>
</dbReference>
<evidence type="ECO:0000256" key="1">
    <source>
        <dbReference type="SAM" id="Phobius"/>
    </source>
</evidence>
<dbReference type="EMBL" id="CAEZYJ010000046">
    <property type="protein sequence ID" value="CAB4717999.1"/>
    <property type="molecule type" value="Genomic_DNA"/>
</dbReference>
<accession>A0A6J7CE38</accession>
<dbReference type="AlphaFoldDB" id="A0A6J7CE38"/>
<dbReference type="EMBL" id="CAEZZS010000040">
    <property type="protein sequence ID" value="CAB4779494.1"/>
    <property type="molecule type" value="Genomic_DNA"/>
</dbReference>
<evidence type="ECO:0000313" key="3">
    <source>
        <dbReference type="EMBL" id="CAB4692311.1"/>
    </source>
</evidence>
<feature type="transmembrane region" description="Helical" evidence="1">
    <location>
        <begin position="41"/>
        <end position="58"/>
    </location>
</feature>
<name>A0A6J7CE38_9ZZZZ</name>
<gene>
    <name evidence="2" type="ORF">UFOPK1811_00806</name>
    <name evidence="3" type="ORF">UFOPK2360_01212</name>
    <name evidence="4" type="ORF">UFOPK2659_00460</name>
    <name evidence="5" type="ORF">UFOPK2922_00917</name>
    <name evidence="6" type="ORF">UFOPK3306_00180</name>
    <name evidence="7" type="ORF">UFOPK4209_00273</name>
</gene>
<feature type="transmembrane region" description="Helical" evidence="1">
    <location>
        <begin position="168"/>
        <end position="192"/>
    </location>
</feature>
<evidence type="ECO:0000313" key="7">
    <source>
        <dbReference type="EMBL" id="CAB5035218.1"/>
    </source>
</evidence>
<reference evidence="6" key="1">
    <citation type="submission" date="2020-05" db="EMBL/GenBank/DDBJ databases">
        <authorList>
            <person name="Chiriac C."/>
            <person name="Salcher M."/>
            <person name="Ghai R."/>
            <person name="Kavagutti S V."/>
        </authorList>
    </citation>
    <scope>NUCLEOTIDE SEQUENCE</scope>
</reference>
<evidence type="ECO:0000313" key="2">
    <source>
        <dbReference type="EMBL" id="CAB4601172.1"/>
    </source>
</evidence>
<organism evidence="6">
    <name type="scientific">freshwater metagenome</name>
    <dbReference type="NCBI Taxonomy" id="449393"/>
    <lineage>
        <taxon>unclassified sequences</taxon>
        <taxon>metagenomes</taxon>
        <taxon>ecological metagenomes</taxon>
    </lineage>
</organism>
<feature type="transmembrane region" description="Helical" evidence="1">
    <location>
        <begin position="138"/>
        <end position="156"/>
    </location>
</feature>
<protein>
    <submittedName>
        <fullName evidence="6">Unannotated protein</fullName>
    </submittedName>
</protein>